<reference evidence="1" key="2">
    <citation type="submission" date="2020-09" db="EMBL/GenBank/DDBJ databases">
        <authorList>
            <person name="Sun Q."/>
            <person name="Ohkuma M."/>
        </authorList>
    </citation>
    <scope>NUCLEOTIDE SEQUENCE</scope>
    <source>
        <strain evidence="1">JCM 4815</strain>
    </source>
</reference>
<keyword evidence="2" id="KW-1185">Reference proteome</keyword>
<evidence type="ECO:0000313" key="2">
    <source>
        <dbReference type="Proteomes" id="UP000622166"/>
    </source>
</evidence>
<accession>A0A918UBS3</accession>
<name>A0A918UBS3_9ACTN</name>
<sequence length="69" mass="7532">MEGGGDPALEVVLTPFPAELVCCVEDYDVHYDSHHDSRHVRHVVDAEPLCFLKNLGGAKAYVPQGNALE</sequence>
<proteinExistence type="predicted"/>
<protein>
    <submittedName>
        <fullName evidence="1">Uncharacterized protein</fullName>
    </submittedName>
</protein>
<dbReference type="AlphaFoldDB" id="A0A918UBS3"/>
<dbReference type="Proteomes" id="UP000622166">
    <property type="component" value="Unassembled WGS sequence"/>
</dbReference>
<organism evidence="1 2">
    <name type="scientific">Streptomyces poonensis</name>
    <dbReference type="NCBI Taxonomy" id="68255"/>
    <lineage>
        <taxon>Bacteria</taxon>
        <taxon>Bacillati</taxon>
        <taxon>Actinomycetota</taxon>
        <taxon>Actinomycetes</taxon>
        <taxon>Kitasatosporales</taxon>
        <taxon>Streptomycetaceae</taxon>
        <taxon>Streptomyces</taxon>
    </lineage>
</organism>
<reference evidence="1" key="1">
    <citation type="journal article" date="2014" name="Int. J. Syst. Evol. Microbiol.">
        <title>Complete genome sequence of Corynebacterium casei LMG S-19264T (=DSM 44701T), isolated from a smear-ripened cheese.</title>
        <authorList>
            <consortium name="US DOE Joint Genome Institute (JGI-PGF)"/>
            <person name="Walter F."/>
            <person name="Albersmeier A."/>
            <person name="Kalinowski J."/>
            <person name="Ruckert C."/>
        </authorList>
    </citation>
    <scope>NUCLEOTIDE SEQUENCE</scope>
    <source>
        <strain evidence="1">JCM 4815</strain>
    </source>
</reference>
<dbReference type="EMBL" id="BMVW01000001">
    <property type="protein sequence ID" value="GGY88452.1"/>
    <property type="molecule type" value="Genomic_DNA"/>
</dbReference>
<evidence type="ECO:0000313" key="1">
    <source>
        <dbReference type="EMBL" id="GGY88452.1"/>
    </source>
</evidence>
<comment type="caution">
    <text evidence="1">The sequence shown here is derived from an EMBL/GenBank/DDBJ whole genome shotgun (WGS) entry which is preliminary data.</text>
</comment>
<gene>
    <name evidence="1" type="ORF">GCM10010365_03130</name>
</gene>